<evidence type="ECO:0000313" key="2">
    <source>
        <dbReference type="Proteomes" id="UP000652176"/>
    </source>
</evidence>
<evidence type="ECO:0000313" key="1">
    <source>
        <dbReference type="EMBL" id="MBD9356149.1"/>
    </source>
</evidence>
<comment type="caution">
    <text evidence="1">The sequence shown here is derived from an EMBL/GenBank/DDBJ whole genome shotgun (WGS) entry which is preliminary data.</text>
</comment>
<dbReference type="Proteomes" id="UP000652176">
    <property type="component" value="Unassembled WGS sequence"/>
</dbReference>
<accession>A0ABR9CZ44</accession>
<organism evidence="1 2">
    <name type="scientific">Methylomonas albis</name>
    <dbReference type="NCBI Taxonomy" id="1854563"/>
    <lineage>
        <taxon>Bacteria</taxon>
        <taxon>Pseudomonadati</taxon>
        <taxon>Pseudomonadota</taxon>
        <taxon>Gammaproteobacteria</taxon>
        <taxon>Methylococcales</taxon>
        <taxon>Methylococcaceae</taxon>
        <taxon>Methylomonas</taxon>
    </lineage>
</organism>
<reference evidence="1 2" key="1">
    <citation type="submission" date="2020-09" db="EMBL/GenBank/DDBJ databases">
        <title>Methylomonas albis sp. nov. and Methylomonas fluvii sp. nov.: Two cold-adapted methanotrophs from the River Elbe and an amended description of Methylovulum psychrotolerans strain Eb1.</title>
        <authorList>
            <person name="Bussmann I.K."/>
            <person name="Klings K.-W."/>
            <person name="Warnstedt J."/>
            <person name="Hoppert M."/>
            <person name="Saborowski A."/>
            <person name="Horn F."/>
            <person name="Liebner S."/>
        </authorList>
    </citation>
    <scope>NUCLEOTIDE SEQUENCE [LARGE SCALE GENOMIC DNA]</scope>
    <source>
        <strain evidence="1 2">EbA</strain>
    </source>
</reference>
<protein>
    <submittedName>
        <fullName evidence="1">Uncharacterized protein</fullName>
    </submittedName>
</protein>
<dbReference type="EMBL" id="JACXSS010000001">
    <property type="protein sequence ID" value="MBD9356149.1"/>
    <property type="molecule type" value="Genomic_DNA"/>
</dbReference>
<name>A0ABR9CZ44_9GAMM</name>
<sequence>MIVSQILFSLSAADGEFGVSCKSSPKIFCFNTRQRNRLAIGLSLLPRLSRLVFHDCLDPASVGVPFLSGDGGFPSACQVRQA</sequence>
<gene>
    <name evidence="1" type="ORF">IE877_09645</name>
</gene>
<proteinExistence type="predicted"/>
<keyword evidence="2" id="KW-1185">Reference proteome</keyword>
<dbReference type="RefSeq" id="WP_192374530.1">
    <property type="nucleotide sequence ID" value="NZ_JACXSS010000001.1"/>
</dbReference>